<keyword evidence="1" id="KW-1133">Transmembrane helix</keyword>
<organism evidence="2 3">
    <name type="scientific">Pseudarthrobacter polychromogenes</name>
    <dbReference type="NCBI Taxonomy" id="1676"/>
    <lineage>
        <taxon>Bacteria</taxon>
        <taxon>Bacillati</taxon>
        <taxon>Actinomycetota</taxon>
        <taxon>Actinomycetes</taxon>
        <taxon>Micrococcales</taxon>
        <taxon>Micrococcaceae</taxon>
        <taxon>Pseudarthrobacter</taxon>
    </lineage>
</organism>
<feature type="transmembrane region" description="Helical" evidence="1">
    <location>
        <begin position="38"/>
        <end position="59"/>
    </location>
</feature>
<name>A0ABQ1XAA4_9MICC</name>
<gene>
    <name evidence="2" type="ORF">GCM10011577_05270</name>
</gene>
<comment type="caution">
    <text evidence="2">The sequence shown here is derived from an EMBL/GenBank/DDBJ whole genome shotgun (WGS) entry which is preliminary data.</text>
</comment>
<sequence>MKFSDIQYPAETRQAARDAVVREAAAQPRRSPWWRRPVALSLAGLALAGSTAAVAYVAFAPVEDKRDIRCYYRADLTTTYPSPHSPGNRMQPYLLAGAMDEGFDYDAGALQRDFQAGKQQIADPVGLCAFNWDQGLMNPGGITDDLIPPGYNEPAPAPAPTGTVTDEQGNPATAFPNTFGPGHFVPDLRACVVDNTVAVIPGPADVCSRLGIPVLES</sequence>
<keyword evidence="3" id="KW-1185">Reference proteome</keyword>
<dbReference type="EMBL" id="BMKU01000001">
    <property type="protein sequence ID" value="GGG86287.1"/>
    <property type="molecule type" value="Genomic_DNA"/>
</dbReference>
<keyword evidence="1" id="KW-0472">Membrane</keyword>
<accession>A0ABQ1XAA4</accession>
<reference evidence="3" key="1">
    <citation type="journal article" date="2019" name="Int. J. Syst. Evol. Microbiol.">
        <title>The Global Catalogue of Microorganisms (GCM) 10K type strain sequencing project: providing services to taxonomists for standard genome sequencing and annotation.</title>
        <authorList>
            <consortium name="The Broad Institute Genomics Platform"/>
            <consortium name="The Broad Institute Genome Sequencing Center for Infectious Disease"/>
            <person name="Wu L."/>
            <person name="Ma J."/>
        </authorList>
    </citation>
    <scope>NUCLEOTIDE SEQUENCE [LARGE SCALE GENOMIC DNA]</scope>
    <source>
        <strain evidence="3">CGMCC 1.1927</strain>
    </source>
</reference>
<proteinExistence type="predicted"/>
<keyword evidence="1" id="KW-0812">Transmembrane</keyword>
<evidence type="ECO:0000313" key="2">
    <source>
        <dbReference type="EMBL" id="GGG86287.1"/>
    </source>
</evidence>
<evidence type="ECO:0000313" key="3">
    <source>
        <dbReference type="Proteomes" id="UP000596938"/>
    </source>
</evidence>
<dbReference type="RefSeq" id="WP_188808932.1">
    <property type="nucleotide sequence ID" value="NZ_BAAAWV010000001.1"/>
</dbReference>
<evidence type="ECO:0000256" key="1">
    <source>
        <dbReference type="SAM" id="Phobius"/>
    </source>
</evidence>
<protein>
    <submittedName>
        <fullName evidence="2">Uncharacterized protein</fullName>
    </submittedName>
</protein>
<dbReference type="Proteomes" id="UP000596938">
    <property type="component" value="Unassembled WGS sequence"/>
</dbReference>